<dbReference type="Gene3D" id="3.30.1490.20">
    <property type="entry name" value="ATP-grasp fold, A domain"/>
    <property type="match status" value="1"/>
</dbReference>
<keyword evidence="12" id="KW-0238">DNA-binding</keyword>
<keyword evidence="9" id="KW-0862">Zinc</keyword>
<evidence type="ECO:0000259" key="18">
    <source>
        <dbReference type="Pfam" id="PF17755"/>
    </source>
</evidence>
<dbReference type="InterPro" id="IPR013815">
    <property type="entry name" value="ATP_grasp_subdomain_1"/>
</dbReference>
<evidence type="ECO:0000256" key="2">
    <source>
        <dbReference type="ARBA" id="ARBA00022490"/>
    </source>
</evidence>
<dbReference type="EMBL" id="AP021858">
    <property type="protein sequence ID" value="BBO22793.1"/>
    <property type="molecule type" value="Genomic_DNA"/>
</dbReference>
<feature type="region of interest" description="Disordered" evidence="17">
    <location>
        <begin position="610"/>
        <end position="634"/>
    </location>
</feature>
<dbReference type="GO" id="GO:0008270">
    <property type="term" value="F:zinc ion binding"/>
    <property type="evidence" value="ECO:0007669"/>
    <property type="project" value="UniProtKB-KW"/>
</dbReference>
<evidence type="ECO:0000256" key="14">
    <source>
        <dbReference type="ARBA" id="ARBA00038000"/>
    </source>
</evidence>
<keyword evidence="5" id="KW-0547">Nucleotide-binding</keyword>
<evidence type="ECO:0000256" key="12">
    <source>
        <dbReference type="ARBA" id="ARBA00023125"/>
    </source>
</evidence>
<dbReference type="InterPro" id="IPR041102">
    <property type="entry name" value="UvrA_inter"/>
</dbReference>
<dbReference type="InterPro" id="IPR017871">
    <property type="entry name" value="ABC_transporter-like_CS"/>
</dbReference>
<dbReference type="NCBIfam" id="TIGR00630">
    <property type="entry name" value="uvra"/>
    <property type="match status" value="1"/>
</dbReference>
<name>A0A809R5C9_9BACT</name>
<evidence type="ECO:0000256" key="5">
    <source>
        <dbReference type="ARBA" id="ARBA00022741"/>
    </source>
</evidence>
<evidence type="ECO:0000256" key="9">
    <source>
        <dbReference type="ARBA" id="ARBA00022833"/>
    </source>
</evidence>
<keyword evidence="4" id="KW-0677">Repeat</keyword>
<proteinExistence type="inferred from homology"/>
<dbReference type="Gene3D" id="1.20.1580.10">
    <property type="entry name" value="ABC transporter ATPase like domain"/>
    <property type="match status" value="1"/>
</dbReference>
<dbReference type="PROSITE" id="PS00211">
    <property type="entry name" value="ABC_TRANSPORTER_1"/>
    <property type="match status" value="1"/>
</dbReference>
<dbReference type="InterPro" id="IPR027417">
    <property type="entry name" value="P-loop_NTPase"/>
</dbReference>
<evidence type="ECO:0000256" key="7">
    <source>
        <dbReference type="ARBA" id="ARBA00022769"/>
    </source>
</evidence>
<dbReference type="Proteomes" id="UP000662873">
    <property type="component" value="Chromosome"/>
</dbReference>
<evidence type="ECO:0000256" key="3">
    <source>
        <dbReference type="ARBA" id="ARBA00022723"/>
    </source>
</evidence>
<evidence type="ECO:0000259" key="19">
    <source>
        <dbReference type="Pfam" id="PF17760"/>
    </source>
</evidence>
<dbReference type="GO" id="GO:0005524">
    <property type="term" value="F:ATP binding"/>
    <property type="evidence" value="ECO:0007669"/>
    <property type="project" value="UniProtKB-KW"/>
</dbReference>
<evidence type="ECO:0000256" key="17">
    <source>
        <dbReference type="SAM" id="MobiDB-lite"/>
    </source>
</evidence>
<evidence type="ECO:0000313" key="21">
    <source>
        <dbReference type="Proteomes" id="UP000662873"/>
    </source>
</evidence>
<comment type="subcellular location">
    <subcellularLocation>
        <location evidence="1">Cytoplasm</location>
    </subcellularLocation>
</comment>
<evidence type="ECO:0000256" key="1">
    <source>
        <dbReference type="ARBA" id="ARBA00004496"/>
    </source>
</evidence>
<feature type="domain" description="UvrA DNA-binding" evidence="18">
    <location>
        <begin position="293"/>
        <end position="404"/>
    </location>
</feature>
<dbReference type="Gene3D" id="3.40.50.300">
    <property type="entry name" value="P-loop containing nucleotide triphosphate hydrolases"/>
    <property type="match status" value="1"/>
</dbReference>
<evidence type="ECO:0000256" key="13">
    <source>
        <dbReference type="ARBA" id="ARBA00023204"/>
    </source>
</evidence>
<evidence type="ECO:0000256" key="8">
    <source>
        <dbReference type="ARBA" id="ARBA00022771"/>
    </source>
</evidence>
<evidence type="ECO:0000256" key="4">
    <source>
        <dbReference type="ARBA" id="ARBA00022737"/>
    </source>
</evidence>
<dbReference type="AlphaFoldDB" id="A0A809R5C9"/>
<dbReference type="GO" id="GO:0003677">
    <property type="term" value="F:DNA binding"/>
    <property type="evidence" value="ECO:0007669"/>
    <property type="project" value="UniProtKB-KW"/>
</dbReference>
<keyword evidence="8" id="KW-0863">Zinc-finger</keyword>
<keyword evidence="2" id="KW-0963">Cytoplasm</keyword>
<dbReference type="PANTHER" id="PTHR43152">
    <property type="entry name" value="UVRABC SYSTEM PROTEIN A"/>
    <property type="match status" value="1"/>
</dbReference>
<dbReference type="Pfam" id="PF17755">
    <property type="entry name" value="UvrA_DNA-bind"/>
    <property type="match status" value="1"/>
</dbReference>
<keyword evidence="7" id="KW-0228">DNA excision</keyword>
<keyword evidence="10" id="KW-0067">ATP-binding</keyword>
<dbReference type="PANTHER" id="PTHR43152:SF3">
    <property type="entry name" value="UVRABC SYSTEM PROTEIN A"/>
    <property type="match status" value="1"/>
</dbReference>
<keyword evidence="13" id="KW-0234">DNA repair</keyword>
<dbReference type="Pfam" id="PF17760">
    <property type="entry name" value="UvrA_inter"/>
    <property type="match status" value="1"/>
</dbReference>
<accession>A0A809R5C9</accession>
<dbReference type="InterPro" id="IPR041552">
    <property type="entry name" value="UvrA_DNA-bd"/>
</dbReference>
<organism evidence="20 21">
    <name type="scientific">Candidatus Nitrosymbiomonas proteolyticus</name>
    <dbReference type="NCBI Taxonomy" id="2608984"/>
    <lineage>
        <taxon>Bacteria</taxon>
        <taxon>Bacillati</taxon>
        <taxon>Armatimonadota</taxon>
        <taxon>Armatimonadota incertae sedis</taxon>
        <taxon>Candidatus Nitrosymbiomonas</taxon>
    </lineage>
</organism>
<evidence type="ECO:0000256" key="11">
    <source>
        <dbReference type="ARBA" id="ARBA00022881"/>
    </source>
</evidence>
<evidence type="ECO:0000256" key="15">
    <source>
        <dbReference type="ARBA" id="ARBA00039316"/>
    </source>
</evidence>
<dbReference type="GO" id="GO:0004518">
    <property type="term" value="F:nuclease activity"/>
    <property type="evidence" value="ECO:0007669"/>
    <property type="project" value="UniProtKB-KW"/>
</dbReference>
<dbReference type="CDD" id="cd03270">
    <property type="entry name" value="ABC_UvrA_I"/>
    <property type="match status" value="1"/>
</dbReference>
<comment type="similarity">
    <text evidence="14">Belongs to the ABC transporter superfamily. UvrA family.</text>
</comment>
<dbReference type="KEGG" id="npy:NPRO_03880"/>
<reference evidence="20" key="1">
    <citation type="journal article" name="DNA Res.">
        <title>The physiological potential of anammox bacteria as revealed by their core genome structure.</title>
        <authorList>
            <person name="Okubo T."/>
            <person name="Toyoda A."/>
            <person name="Fukuhara K."/>
            <person name="Uchiyama I."/>
            <person name="Harigaya Y."/>
            <person name="Kuroiwa M."/>
            <person name="Suzuki T."/>
            <person name="Murakami Y."/>
            <person name="Suwa Y."/>
            <person name="Takami H."/>
        </authorList>
    </citation>
    <scope>NUCLEOTIDE SEQUENCE</scope>
    <source>
        <strain evidence="20">317325-2</strain>
    </source>
</reference>
<sequence>MSQDKIVIVGARENNLKNLSLEIPRDRLVVITGLSGSGKSSLAFDTLYAEGQRRYVESLSAYARQFLGQMDKPDVDHIDGLSPAISIDQKSASRNPRSTVGTVTEIYDYLRILFARAGTPYCPNGHGPIERQTSDQIVDTALSLPQGAMLQILGPIVRGRKGEYKSVLEDINRQGFVRARVDGEMYEVTDDIPMDRYKQHTIEVVVDRLIVGDDMRQRVADSIEIAMKLGKGLTTLLWRVGDGAEQEATYSEHFACPTCGFSMPEPEPRMFSFNSPYGACPDCTGLGTKTEFDPDLICPDPKKPLRNGAILPFVYKSGEVKEWWPEMLDAVGRACGFDASLPVNQIPEAGMKAVWEGLEEQVEVVMRYGSRERKFMTGWEGVLAALRKRFESTESEWVRNDLAQYQSTRPCPACAGRRLKSESLHVLLPSPAKKVDPSGVSIADITGLTIEAAGAYFDRLPKFLSARQLTIAERVIREISERLRFLLDVGLGYLTLDRNARTLAGGEAQRIRLATQIGSGLMGCLYILDEPSIGLHQRDNHKLIETLQRLRNVGNTVIVVEHDEETMRAADWLIDLGPGAGEHGGEIVAQGTLETVLASDSLTAQYLNGERSIPVPQERRKPTSPCPLKKTKLR</sequence>
<evidence type="ECO:0000313" key="20">
    <source>
        <dbReference type="EMBL" id="BBO22793.1"/>
    </source>
</evidence>
<feature type="domain" description="UvrA interaction" evidence="19">
    <location>
        <begin position="132"/>
        <end position="235"/>
    </location>
</feature>
<protein>
    <recommendedName>
        <fullName evidence="15">UvrABC system protein A</fullName>
    </recommendedName>
    <alternativeName>
        <fullName evidence="16">Excinuclease ABC subunit A</fullName>
    </alternativeName>
</protein>
<dbReference type="GO" id="GO:0006289">
    <property type="term" value="P:nucleotide-excision repair"/>
    <property type="evidence" value="ECO:0007669"/>
    <property type="project" value="InterPro"/>
</dbReference>
<evidence type="ECO:0000256" key="10">
    <source>
        <dbReference type="ARBA" id="ARBA00022840"/>
    </source>
</evidence>
<evidence type="ECO:0000256" key="16">
    <source>
        <dbReference type="ARBA" id="ARBA00042156"/>
    </source>
</evidence>
<dbReference type="SUPFAM" id="SSF52540">
    <property type="entry name" value="P-loop containing nucleoside triphosphate hydrolases"/>
    <property type="match status" value="1"/>
</dbReference>
<dbReference type="GO" id="GO:0016887">
    <property type="term" value="F:ATP hydrolysis activity"/>
    <property type="evidence" value="ECO:0007669"/>
    <property type="project" value="InterPro"/>
</dbReference>
<keyword evidence="11" id="KW-0267">Excision nuclease</keyword>
<dbReference type="GO" id="GO:0009380">
    <property type="term" value="C:excinuclease repair complex"/>
    <property type="evidence" value="ECO:0007669"/>
    <property type="project" value="InterPro"/>
</dbReference>
<dbReference type="InterPro" id="IPR004602">
    <property type="entry name" value="UvrA"/>
</dbReference>
<gene>
    <name evidence="20" type="ORF">NPRO_03880</name>
</gene>
<dbReference type="GO" id="GO:0005737">
    <property type="term" value="C:cytoplasm"/>
    <property type="evidence" value="ECO:0007669"/>
    <property type="project" value="UniProtKB-SubCell"/>
</dbReference>
<keyword evidence="3" id="KW-0479">Metal-binding</keyword>
<dbReference type="Gene3D" id="1.10.8.280">
    <property type="entry name" value="ABC transporter ATPase domain-like"/>
    <property type="match status" value="1"/>
</dbReference>
<keyword evidence="6" id="KW-0227">DNA damage</keyword>
<evidence type="ECO:0000256" key="6">
    <source>
        <dbReference type="ARBA" id="ARBA00022763"/>
    </source>
</evidence>